<keyword evidence="2" id="KW-0808">Transferase</keyword>
<dbReference type="Proteomes" id="UP001139319">
    <property type="component" value="Unassembled WGS sequence"/>
</dbReference>
<comment type="similarity">
    <text evidence="3">Belongs to the glycosyltransferase 9 family.</text>
</comment>
<gene>
    <name evidence="6" type="primary">waaF</name>
    <name evidence="6" type="ORF">M6D89_15530</name>
</gene>
<evidence type="ECO:0000256" key="5">
    <source>
        <dbReference type="ARBA" id="ARBA00047503"/>
    </source>
</evidence>
<dbReference type="EMBL" id="JAMFTH010000006">
    <property type="protein sequence ID" value="MCP8900719.1"/>
    <property type="molecule type" value="Genomic_DNA"/>
</dbReference>
<evidence type="ECO:0000256" key="1">
    <source>
        <dbReference type="ARBA" id="ARBA00022676"/>
    </source>
</evidence>
<dbReference type="SUPFAM" id="SSF53756">
    <property type="entry name" value="UDP-Glycosyltransferase/glycogen phosphorylase"/>
    <property type="match status" value="1"/>
</dbReference>
<accession>A0A9X2KUT4</accession>
<keyword evidence="7" id="KW-1185">Reference proteome</keyword>
<dbReference type="PANTHER" id="PTHR30160:SF7">
    <property type="entry name" value="ADP-HEPTOSE--LPS HEPTOSYLTRANSFERASE 2"/>
    <property type="match status" value="1"/>
</dbReference>
<dbReference type="RefSeq" id="WP_253969011.1">
    <property type="nucleotide sequence ID" value="NZ_JAMFTH010000006.1"/>
</dbReference>
<evidence type="ECO:0000313" key="6">
    <source>
        <dbReference type="EMBL" id="MCP8900719.1"/>
    </source>
</evidence>
<evidence type="ECO:0000256" key="3">
    <source>
        <dbReference type="ARBA" id="ARBA00043995"/>
    </source>
</evidence>
<dbReference type="FunFam" id="3.40.50.2000:FF:000023">
    <property type="entry name" value="ADP-heptose--LPS heptosyltransferase II"/>
    <property type="match status" value="1"/>
</dbReference>
<proteinExistence type="inferred from homology"/>
<dbReference type="Pfam" id="PF01075">
    <property type="entry name" value="Glyco_transf_9"/>
    <property type="match status" value="1"/>
</dbReference>
<dbReference type="GO" id="GO:0008713">
    <property type="term" value="F:ADP-heptose-lipopolysaccharide heptosyltransferase activity"/>
    <property type="evidence" value="ECO:0007669"/>
    <property type="project" value="UniProtKB-EC"/>
</dbReference>
<comment type="caution">
    <text evidence="6">The sequence shown here is derived from an EMBL/GenBank/DDBJ whole genome shotgun (WGS) entry which is preliminary data.</text>
</comment>
<dbReference type="PANTHER" id="PTHR30160">
    <property type="entry name" value="TETRAACYLDISACCHARIDE 4'-KINASE-RELATED"/>
    <property type="match status" value="1"/>
</dbReference>
<comment type="catalytic activity">
    <reaction evidence="5">
        <text>an L-alpha-D-Hep-(1-&gt;5)-[alpha-Kdo-(2-&gt;4)]-alpha-Kdo-(2-&gt;6)-lipid A + ADP-L-glycero-beta-D-manno-heptose = an L-alpha-D-Hep-(1-&gt;3)-L-alpha-D-Hep-(1-&gt;5)-[alpha-Kdo-(2-&gt;4)]-alpha-Kdo-(2-&gt;6)-lipid A + ADP + H(+)</text>
        <dbReference type="Rhea" id="RHEA:74071"/>
        <dbReference type="ChEBI" id="CHEBI:15378"/>
        <dbReference type="ChEBI" id="CHEBI:61506"/>
        <dbReference type="ChEBI" id="CHEBI:193068"/>
        <dbReference type="ChEBI" id="CHEBI:193069"/>
        <dbReference type="ChEBI" id="CHEBI:456216"/>
        <dbReference type="EC" id="2.4.99.24"/>
    </reaction>
</comment>
<name>A0A9X2KUT4_9GAMM</name>
<dbReference type="InterPro" id="IPR011910">
    <property type="entry name" value="RfaF"/>
</dbReference>
<dbReference type="InterPro" id="IPR002201">
    <property type="entry name" value="Glyco_trans_9"/>
</dbReference>
<keyword evidence="1" id="KW-0328">Glycosyltransferase</keyword>
<dbReference type="AlphaFoldDB" id="A0A9X2KUT4"/>
<reference evidence="6" key="1">
    <citation type="submission" date="2022-05" db="EMBL/GenBank/DDBJ databases">
        <authorList>
            <person name="Sun H.-N."/>
        </authorList>
    </citation>
    <scope>NUCLEOTIDE SEQUENCE</scope>
    <source>
        <strain evidence="6">HB14</strain>
    </source>
</reference>
<dbReference type="NCBIfam" id="TIGR02195">
    <property type="entry name" value="heptsyl_trn_II"/>
    <property type="match status" value="1"/>
</dbReference>
<dbReference type="CDD" id="cd03789">
    <property type="entry name" value="GT9_LPS_heptosyltransferase"/>
    <property type="match status" value="1"/>
</dbReference>
<sequence>MAGGERILIVGPSWVGDMVMAQSLFKVLRQQYPHVPIDVLAPAWSRPLIERMPEIEAGIDMPVGHGKIMLKQRWKLARQLACKGYTRAYVLPNSLKSALIPGFAGIPTRVGWRGEMRYGLLNDIRKLDSERYPLMVDRFVALAYRPGAELPPAPRPELVADIGRLPALRGKYQLNADRPVLALCPGAEFGPSKQWPASHYAEVAREMIERGFQVWIFGSAKDAPVAQEIIACLKGSDHVHSLAGQTSLADAIDLMAASDSVVSNDSGLMHIAAALGRPLVAVYGSTSPSFTPPLGEKVNTLSLGLSCQPCFSRQCPLEHKRCLEDLQPQQVLNHLRLQESVGR</sequence>
<evidence type="ECO:0000256" key="4">
    <source>
        <dbReference type="ARBA" id="ARBA00044042"/>
    </source>
</evidence>
<dbReference type="GO" id="GO:0005829">
    <property type="term" value="C:cytosol"/>
    <property type="evidence" value="ECO:0007669"/>
    <property type="project" value="TreeGrafter"/>
</dbReference>
<evidence type="ECO:0000256" key="2">
    <source>
        <dbReference type="ARBA" id="ARBA00022679"/>
    </source>
</evidence>
<reference evidence="6" key="2">
    <citation type="submission" date="2023-01" db="EMBL/GenBank/DDBJ databases">
        <title>Gilvimarinus xylanilyticus HB14 isolated from Caulerpa lentillifera aquaculture base in Hainan, China.</title>
        <authorList>
            <person name="Zhang Y.-J."/>
        </authorList>
    </citation>
    <scope>NUCLEOTIDE SEQUENCE</scope>
    <source>
        <strain evidence="6">HB14</strain>
    </source>
</reference>
<dbReference type="InterPro" id="IPR051199">
    <property type="entry name" value="LPS_LOS_Heptosyltrfase"/>
</dbReference>
<dbReference type="EC" id="2.4.99.24" evidence="4"/>
<protein>
    <recommendedName>
        <fullName evidence="4">lipopolysaccharide heptosyltransferase II</fullName>
        <ecNumber evidence="4">2.4.99.24</ecNumber>
    </recommendedName>
</protein>
<organism evidence="6 7">
    <name type="scientific">Gilvimarinus xylanilyticus</name>
    <dbReference type="NCBI Taxonomy" id="2944139"/>
    <lineage>
        <taxon>Bacteria</taxon>
        <taxon>Pseudomonadati</taxon>
        <taxon>Pseudomonadota</taxon>
        <taxon>Gammaproteobacteria</taxon>
        <taxon>Cellvibrionales</taxon>
        <taxon>Cellvibrionaceae</taxon>
        <taxon>Gilvimarinus</taxon>
    </lineage>
</organism>
<dbReference type="GO" id="GO:0009244">
    <property type="term" value="P:lipopolysaccharide core region biosynthetic process"/>
    <property type="evidence" value="ECO:0007669"/>
    <property type="project" value="TreeGrafter"/>
</dbReference>
<evidence type="ECO:0000313" key="7">
    <source>
        <dbReference type="Proteomes" id="UP001139319"/>
    </source>
</evidence>
<dbReference type="Gene3D" id="3.40.50.2000">
    <property type="entry name" value="Glycogen Phosphorylase B"/>
    <property type="match status" value="2"/>
</dbReference>